<dbReference type="RefSeq" id="XP_031936974.1">
    <property type="nucleotide sequence ID" value="XM_032083186.1"/>
</dbReference>
<keyword evidence="3" id="KW-1185">Reference proteome</keyword>
<evidence type="ECO:0000313" key="2">
    <source>
        <dbReference type="EMBL" id="KAE8399655.1"/>
    </source>
</evidence>
<sequence length="86" mass="9921">MRARLCELHSIGWGARRIHAKHPEIPISTISYTLKMERVRDDNQSLTRTARTRKLTEKRRGHTSSQRHSEPHVTSEPVLKGINEAV</sequence>
<dbReference type="OrthoDB" id="5151590at2759"/>
<dbReference type="EMBL" id="ML736829">
    <property type="protein sequence ID" value="KAE8399655.1"/>
    <property type="molecule type" value="Genomic_DNA"/>
</dbReference>
<evidence type="ECO:0000256" key="1">
    <source>
        <dbReference type="SAM" id="MobiDB-lite"/>
    </source>
</evidence>
<gene>
    <name evidence="2" type="ORF">BDV37DRAFT_259883</name>
</gene>
<name>A0A5N7CZS3_9EURO</name>
<protein>
    <recommendedName>
        <fullName evidence="4">Transposase Tc1-like domain-containing protein</fullName>
    </recommendedName>
</protein>
<dbReference type="GeneID" id="43667877"/>
<dbReference type="Proteomes" id="UP000325579">
    <property type="component" value="Unassembled WGS sequence"/>
</dbReference>
<feature type="compositionally biased region" description="Basic residues" evidence="1">
    <location>
        <begin position="50"/>
        <end position="62"/>
    </location>
</feature>
<feature type="region of interest" description="Disordered" evidence="1">
    <location>
        <begin position="41"/>
        <end position="86"/>
    </location>
</feature>
<proteinExistence type="predicted"/>
<organism evidence="2 3">
    <name type="scientific">Aspergillus pseudonomiae</name>
    <dbReference type="NCBI Taxonomy" id="1506151"/>
    <lineage>
        <taxon>Eukaryota</taxon>
        <taxon>Fungi</taxon>
        <taxon>Dikarya</taxon>
        <taxon>Ascomycota</taxon>
        <taxon>Pezizomycotina</taxon>
        <taxon>Eurotiomycetes</taxon>
        <taxon>Eurotiomycetidae</taxon>
        <taxon>Eurotiales</taxon>
        <taxon>Aspergillaceae</taxon>
        <taxon>Aspergillus</taxon>
        <taxon>Aspergillus subgen. Circumdati</taxon>
    </lineage>
</organism>
<reference evidence="2 3" key="1">
    <citation type="submission" date="2019-04" db="EMBL/GenBank/DDBJ databases">
        <authorList>
            <consortium name="DOE Joint Genome Institute"/>
            <person name="Mondo S."/>
            <person name="Kjaerbolling I."/>
            <person name="Vesth T."/>
            <person name="Frisvad J.C."/>
            <person name="Nybo J.L."/>
            <person name="Theobald S."/>
            <person name="Kildgaard S."/>
            <person name="Isbrandt T."/>
            <person name="Kuo A."/>
            <person name="Sato A."/>
            <person name="Lyhne E.K."/>
            <person name="Kogle M.E."/>
            <person name="Wiebenga A."/>
            <person name="Kun R.S."/>
            <person name="Lubbers R.J."/>
            <person name="Makela M.R."/>
            <person name="Barry K."/>
            <person name="Chovatia M."/>
            <person name="Clum A."/>
            <person name="Daum C."/>
            <person name="Haridas S."/>
            <person name="He G."/>
            <person name="LaButti K."/>
            <person name="Lipzen A."/>
            <person name="Riley R."/>
            <person name="Salamov A."/>
            <person name="Simmons B.A."/>
            <person name="Magnuson J.K."/>
            <person name="Henrissat B."/>
            <person name="Mortensen U.H."/>
            <person name="Larsen T.O."/>
            <person name="Devries R.P."/>
            <person name="Grigoriev I.V."/>
            <person name="Machida M."/>
            <person name="Baker S.E."/>
            <person name="Andersen M.R."/>
            <person name="Cantor M.N."/>
            <person name="Hua S.X."/>
        </authorList>
    </citation>
    <scope>NUCLEOTIDE SEQUENCE [LARGE SCALE GENOMIC DNA]</scope>
    <source>
        <strain evidence="2 3">CBS 119388</strain>
    </source>
</reference>
<evidence type="ECO:0000313" key="3">
    <source>
        <dbReference type="Proteomes" id="UP000325579"/>
    </source>
</evidence>
<accession>A0A5N7CZS3</accession>
<evidence type="ECO:0008006" key="4">
    <source>
        <dbReference type="Google" id="ProtNLM"/>
    </source>
</evidence>
<dbReference type="AlphaFoldDB" id="A0A5N7CZS3"/>